<dbReference type="KEGG" id="smiz:4412673_01897"/>
<reference evidence="2 3" key="1">
    <citation type="submission" date="2017-06" db="EMBL/GenBank/DDBJ databases">
        <authorList>
            <consortium name="Pathogen Informatics"/>
        </authorList>
    </citation>
    <scope>NUCLEOTIDE SEQUENCE [LARGE SCALE GENOMIC DNA]</scope>
    <source>
        <strain evidence="2 3">NCTC12149</strain>
    </source>
</reference>
<evidence type="ECO:0000313" key="2">
    <source>
        <dbReference type="EMBL" id="SNV49881.1"/>
    </source>
</evidence>
<dbReference type="InterPro" id="IPR050765">
    <property type="entry name" value="Riboflavin_Biosynth_HTPR"/>
</dbReference>
<dbReference type="PANTHER" id="PTHR38011:SF11">
    <property type="entry name" value="2,5-DIAMINO-6-RIBOSYLAMINO-4(3H)-PYRIMIDINONE 5'-PHOSPHATE REDUCTASE"/>
    <property type="match status" value="1"/>
</dbReference>
<name>A0AAJ4XBP6_9SPHI</name>
<dbReference type="GO" id="GO:0009231">
    <property type="term" value="P:riboflavin biosynthetic process"/>
    <property type="evidence" value="ECO:0007669"/>
    <property type="project" value="InterPro"/>
</dbReference>
<dbReference type="InterPro" id="IPR002734">
    <property type="entry name" value="RibDG_C"/>
</dbReference>
<proteinExistence type="predicted"/>
<evidence type="ECO:0000259" key="1">
    <source>
        <dbReference type="Pfam" id="PF01872"/>
    </source>
</evidence>
<organism evidence="2 3">
    <name type="scientific">Sphingobacterium mizutaii</name>
    <dbReference type="NCBI Taxonomy" id="1010"/>
    <lineage>
        <taxon>Bacteria</taxon>
        <taxon>Pseudomonadati</taxon>
        <taxon>Bacteroidota</taxon>
        <taxon>Sphingobacteriia</taxon>
        <taxon>Sphingobacteriales</taxon>
        <taxon>Sphingobacteriaceae</taxon>
        <taxon>Sphingobacterium</taxon>
    </lineage>
</organism>
<dbReference type="SUPFAM" id="SSF53597">
    <property type="entry name" value="Dihydrofolate reductase-like"/>
    <property type="match status" value="1"/>
</dbReference>
<dbReference type="GO" id="GO:0008703">
    <property type="term" value="F:5-amino-6-(5-phosphoribosylamino)uracil reductase activity"/>
    <property type="evidence" value="ECO:0007669"/>
    <property type="project" value="InterPro"/>
</dbReference>
<gene>
    <name evidence="2" type="primary">yyaP_2</name>
    <name evidence="2" type="ORF">SAMEA4412673_01897</name>
</gene>
<dbReference type="InterPro" id="IPR024072">
    <property type="entry name" value="DHFR-like_dom_sf"/>
</dbReference>
<dbReference type="Pfam" id="PF01872">
    <property type="entry name" value="RibD_C"/>
    <property type="match status" value="1"/>
</dbReference>
<feature type="domain" description="Bacterial bifunctional deaminase-reductase C-terminal" evidence="1">
    <location>
        <begin position="2"/>
        <end position="182"/>
    </location>
</feature>
<dbReference type="RefSeq" id="WP_093096064.1">
    <property type="nucleotide sequence ID" value="NZ_FNGK01000001.1"/>
</dbReference>
<sequence length="191" mass="21706">MRKLIVQEYISVDGFAADREKTTSFFDGTRMHIGKEVDEYMVDFIKTIDSILLGRKTYEMFLDFWPNVDPIQEPVAPGLNSTDKFIFSNTLETVSWGDWDSATLVNENYVDFINGLKAKPGKNIVVWGSLSLTKSLFEAKLVDELHLMVCPVAIGKGYHFLSEQEELLKLKLISNNTFPSSVVNSIYQVLH</sequence>
<protein>
    <submittedName>
        <fullName evidence="2">RibD C-terminal domain</fullName>
    </submittedName>
</protein>
<dbReference type="Proteomes" id="UP000215355">
    <property type="component" value="Chromosome 1"/>
</dbReference>
<accession>A0AAJ4XBP6</accession>
<dbReference type="PANTHER" id="PTHR38011">
    <property type="entry name" value="DIHYDROFOLATE REDUCTASE FAMILY PROTEIN (AFU_ORTHOLOGUE AFUA_8G06820)"/>
    <property type="match status" value="1"/>
</dbReference>
<dbReference type="Gene3D" id="3.40.430.10">
    <property type="entry name" value="Dihydrofolate Reductase, subunit A"/>
    <property type="match status" value="1"/>
</dbReference>
<dbReference type="EMBL" id="LT906468">
    <property type="protein sequence ID" value="SNV49881.1"/>
    <property type="molecule type" value="Genomic_DNA"/>
</dbReference>
<evidence type="ECO:0000313" key="3">
    <source>
        <dbReference type="Proteomes" id="UP000215355"/>
    </source>
</evidence>
<dbReference type="AlphaFoldDB" id="A0AAJ4XBP6"/>